<protein>
    <recommendedName>
        <fullName evidence="4">Minor structural protein GP20</fullName>
    </recommendedName>
</protein>
<evidence type="ECO:0000313" key="2">
    <source>
        <dbReference type="EMBL" id="GAA2084801.1"/>
    </source>
</evidence>
<dbReference type="Proteomes" id="UP001500897">
    <property type="component" value="Unassembled WGS sequence"/>
</dbReference>
<gene>
    <name evidence="2" type="ORF">GCM10009759_04120</name>
</gene>
<feature type="compositionally biased region" description="Pro residues" evidence="1">
    <location>
        <begin position="7"/>
        <end position="23"/>
    </location>
</feature>
<proteinExistence type="predicted"/>
<evidence type="ECO:0008006" key="4">
    <source>
        <dbReference type="Google" id="ProtNLM"/>
    </source>
</evidence>
<accession>A0ABN2W6N1</accession>
<dbReference type="EMBL" id="BAAANS010000002">
    <property type="protein sequence ID" value="GAA2084801.1"/>
    <property type="molecule type" value="Genomic_DNA"/>
</dbReference>
<feature type="region of interest" description="Disordered" evidence="1">
    <location>
        <begin position="1"/>
        <end position="27"/>
    </location>
</feature>
<dbReference type="RefSeq" id="WP_344549927.1">
    <property type="nucleotide sequence ID" value="NZ_BAAANS010000002.1"/>
</dbReference>
<sequence>MTAPLPQATPPAGDPNPVQPPAADPGSALITQDTLARLLAREKSQGERTAIKKLVGDLGFADAAGLQKWVEEQRTAQQATLSEVERREQAAAQREQEAVRREQEALDRLHQAVRHAALSRLGATGQALDDAIRLLDVPNDADQQAVTEAAAALAQRRPELFAPAAPVTPPPAPSGSPAGGLPPRGQSPAAGSAGLDMARRRGYVTT</sequence>
<keyword evidence="3" id="KW-1185">Reference proteome</keyword>
<feature type="region of interest" description="Disordered" evidence="1">
    <location>
        <begin position="80"/>
        <end position="103"/>
    </location>
</feature>
<reference evidence="2 3" key="1">
    <citation type="journal article" date="2019" name="Int. J. Syst. Evol. Microbiol.">
        <title>The Global Catalogue of Microorganisms (GCM) 10K type strain sequencing project: providing services to taxonomists for standard genome sequencing and annotation.</title>
        <authorList>
            <consortium name="The Broad Institute Genomics Platform"/>
            <consortium name="The Broad Institute Genome Sequencing Center for Infectious Disease"/>
            <person name="Wu L."/>
            <person name="Ma J."/>
        </authorList>
    </citation>
    <scope>NUCLEOTIDE SEQUENCE [LARGE SCALE GENOMIC DNA]</scope>
    <source>
        <strain evidence="2 3">JCM 14559</strain>
    </source>
</reference>
<evidence type="ECO:0000313" key="3">
    <source>
        <dbReference type="Proteomes" id="UP001500897"/>
    </source>
</evidence>
<name>A0ABN2W6N1_9ACTN</name>
<organism evidence="2 3">
    <name type="scientific">Kitasatospora saccharophila</name>
    <dbReference type="NCBI Taxonomy" id="407973"/>
    <lineage>
        <taxon>Bacteria</taxon>
        <taxon>Bacillati</taxon>
        <taxon>Actinomycetota</taxon>
        <taxon>Actinomycetes</taxon>
        <taxon>Kitasatosporales</taxon>
        <taxon>Streptomycetaceae</taxon>
        <taxon>Kitasatospora</taxon>
    </lineage>
</organism>
<evidence type="ECO:0000256" key="1">
    <source>
        <dbReference type="SAM" id="MobiDB-lite"/>
    </source>
</evidence>
<feature type="compositionally biased region" description="Basic and acidic residues" evidence="1">
    <location>
        <begin position="83"/>
        <end position="103"/>
    </location>
</feature>
<comment type="caution">
    <text evidence="2">The sequence shown here is derived from an EMBL/GenBank/DDBJ whole genome shotgun (WGS) entry which is preliminary data.</text>
</comment>
<feature type="region of interest" description="Disordered" evidence="1">
    <location>
        <begin position="157"/>
        <end position="206"/>
    </location>
</feature>